<dbReference type="Gene3D" id="1.10.1790.10">
    <property type="entry name" value="PRD domain"/>
    <property type="match status" value="1"/>
</dbReference>
<dbReference type="OrthoDB" id="3175596at2"/>
<keyword evidence="6" id="KW-1185">Reference proteome</keyword>
<dbReference type="GO" id="GO:0006355">
    <property type="term" value="P:regulation of DNA-templated transcription"/>
    <property type="evidence" value="ECO:0007669"/>
    <property type="project" value="InterPro"/>
</dbReference>
<name>A0A1G9ZHR9_9FIRM</name>
<dbReference type="EMBL" id="FNHZ01000008">
    <property type="protein sequence ID" value="SDN21002.1"/>
    <property type="molecule type" value="Genomic_DNA"/>
</dbReference>
<dbReference type="RefSeq" id="WP_074522132.1">
    <property type="nucleotide sequence ID" value="NZ_FNHZ01000008.1"/>
</dbReference>
<organism evidence="5 6">
    <name type="scientific">Lachnospira pectinoschiza</name>
    <dbReference type="NCBI Taxonomy" id="28052"/>
    <lineage>
        <taxon>Bacteria</taxon>
        <taxon>Bacillati</taxon>
        <taxon>Bacillota</taxon>
        <taxon>Clostridia</taxon>
        <taxon>Lachnospirales</taxon>
        <taxon>Lachnospiraceae</taxon>
        <taxon>Lachnospira</taxon>
    </lineage>
</organism>
<evidence type="ECO:0000256" key="1">
    <source>
        <dbReference type="ARBA" id="ARBA00022737"/>
    </source>
</evidence>
<dbReference type="Pfam" id="PF00874">
    <property type="entry name" value="PRD"/>
    <property type="match status" value="1"/>
</dbReference>
<dbReference type="Proteomes" id="UP000187651">
    <property type="component" value="Unassembled WGS sequence"/>
</dbReference>
<evidence type="ECO:0000313" key="5">
    <source>
        <dbReference type="EMBL" id="SDN21002.1"/>
    </source>
</evidence>
<sequence length="576" mass="68523">MLTERQVYIVGLCINPSIVRTIGEISKILKVSERTVLQEIKEINEELGDKLVCKKGNVYVSKTFSKDFLKQLQTNCVGYTKYDKYKRDRVIMTYLAFRGDYVSLEEISEHIFLSKTGLYKYIKSDWRLQESLEFDPVKGTRLKGINEWKEEEIRRFISRNINWNYEKLEFLNLDFEPLKMISYIEKIYDEYMIISGRTVADIVKTDMVNYIAVTIIRKKTEHELEEESYTGEFTRSNFLEDISKKIEEEFNVRFSDQEKILMEEVLRSAEQINYSFGKNNPDIKKIQKIVEKYLIDIKRKMHIKFDENEDMNFKFSLHLFHLKKRMEQNVYTPNPDKREISGRFPWASALVRDYLLPKLDFKVQEIEISALILYTEIYLRSGREQLHAFFITRDVPGRIVYTLEMLKTVLSKELSSIELVPFYKFDLLKEEYLKRKAIFITTEADVAILSKQMVLIRPLMEKDEEERAVKLIKLMIKESEAEKINIDVKELNLDGEEFLEKEDKDRYIVSNYDYLIDYNFISDEESSLDRINFDKQIEYRNHMVKGIIRANLCPEKTNPYLFTDKLIDILLNVNAV</sequence>
<keyword evidence="2" id="KW-0805">Transcription regulation</keyword>
<keyword evidence="1" id="KW-0677">Repeat</keyword>
<protein>
    <submittedName>
        <fullName evidence="5">Transcriptional antiterminator</fullName>
    </submittedName>
</protein>
<evidence type="ECO:0000256" key="2">
    <source>
        <dbReference type="ARBA" id="ARBA00023015"/>
    </source>
</evidence>
<proteinExistence type="predicted"/>
<evidence type="ECO:0000256" key="3">
    <source>
        <dbReference type="ARBA" id="ARBA00023163"/>
    </source>
</evidence>
<accession>A0A1G9ZHR9</accession>
<feature type="domain" description="PRD" evidence="4">
    <location>
        <begin position="281"/>
        <end position="385"/>
    </location>
</feature>
<dbReference type="InterPro" id="IPR036634">
    <property type="entry name" value="PRD_sf"/>
</dbReference>
<evidence type="ECO:0000313" key="6">
    <source>
        <dbReference type="Proteomes" id="UP000187651"/>
    </source>
</evidence>
<evidence type="ECO:0000259" key="4">
    <source>
        <dbReference type="PROSITE" id="PS51372"/>
    </source>
</evidence>
<dbReference type="InterPro" id="IPR050661">
    <property type="entry name" value="BglG_antiterminators"/>
</dbReference>
<dbReference type="PANTHER" id="PTHR30185">
    <property type="entry name" value="CRYPTIC BETA-GLUCOSIDE BGL OPERON ANTITERMINATOR"/>
    <property type="match status" value="1"/>
</dbReference>
<reference evidence="6" key="1">
    <citation type="submission" date="2016-10" db="EMBL/GenBank/DDBJ databases">
        <authorList>
            <person name="Varghese N."/>
            <person name="Submissions S."/>
        </authorList>
    </citation>
    <scope>NUCLEOTIDE SEQUENCE [LARGE SCALE GENOMIC DNA]</scope>
    <source>
        <strain evidence="6">M83</strain>
    </source>
</reference>
<keyword evidence="3" id="KW-0804">Transcription</keyword>
<dbReference type="PROSITE" id="PS51372">
    <property type="entry name" value="PRD_2"/>
    <property type="match status" value="1"/>
</dbReference>
<dbReference type="AlphaFoldDB" id="A0A1G9ZHR9"/>
<dbReference type="PANTHER" id="PTHR30185:SF18">
    <property type="entry name" value="TRANSCRIPTIONAL REGULATOR MTLR"/>
    <property type="match status" value="1"/>
</dbReference>
<dbReference type="SUPFAM" id="SSF63520">
    <property type="entry name" value="PTS-regulatory domain, PRD"/>
    <property type="match status" value="1"/>
</dbReference>
<dbReference type="InterPro" id="IPR011608">
    <property type="entry name" value="PRD"/>
</dbReference>
<gene>
    <name evidence="5" type="ORF">SAMN05216544_2154</name>
</gene>